<dbReference type="PANTHER" id="PTHR30055">
    <property type="entry name" value="HTH-TYPE TRANSCRIPTIONAL REGULATOR RUTR"/>
    <property type="match status" value="1"/>
</dbReference>
<gene>
    <name evidence="6" type="ORF">FB388_5219</name>
</gene>
<evidence type="ECO:0000256" key="2">
    <source>
        <dbReference type="ARBA" id="ARBA00023125"/>
    </source>
</evidence>
<dbReference type="PRINTS" id="PR00455">
    <property type="entry name" value="HTHTETR"/>
</dbReference>
<evidence type="ECO:0000256" key="4">
    <source>
        <dbReference type="PROSITE-ProRule" id="PRU00335"/>
    </source>
</evidence>
<dbReference type="EMBL" id="VFPH01000002">
    <property type="protein sequence ID" value="TQM37995.1"/>
    <property type="molecule type" value="Genomic_DNA"/>
</dbReference>
<dbReference type="SUPFAM" id="SSF48498">
    <property type="entry name" value="Tetracyclin repressor-like, C-terminal domain"/>
    <property type="match status" value="1"/>
</dbReference>
<dbReference type="AlphaFoldDB" id="A0A543FVX9"/>
<dbReference type="OrthoDB" id="9795011at2"/>
<dbReference type="GO" id="GO:0003700">
    <property type="term" value="F:DNA-binding transcription factor activity"/>
    <property type="evidence" value="ECO:0007669"/>
    <property type="project" value="TreeGrafter"/>
</dbReference>
<feature type="domain" description="HTH tetR-type" evidence="5">
    <location>
        <begin position="13"/>
        <end position="72"/>
    </location>
</feature>
<evidence type="ECO:0000259" key="5">
    <source>
        <dbReference type="PROSITE" id="PS50977"/>
    </source>
</evidence>
<keyword evidence="7" id="KW-1185">Reference proteome</keyword>
<sequence length="207" mass="22596">MSTESSRMRSDARENRARIVAVARELFADRGLEVPMATVARRAGVGVATLYRRFPTKGSLVTEAFIEQFAVCVSVVDDALSDPDPWRGFCTVISQVCEMQAQDRGFAAAFTAELPDGHIDERTRALRGFAELVQRAKDSGRLRADFAMDDLTLVLMANRGLSAAPAELAPAASRRLVAYLLEAFRAGSNTSLPPPVPLSLDQVLLRR</sequence>
<dbReference type="Proteomes" id="UP000319818">
    <property type="component" value="Unassembled WGS sequence"/>
</dbReference>
<evidence type="ECO:0000256" key="3">
    <source>
        <dbReference type="ARBA" id="ARBA00023163"/>
    </source>
</evidence>
<keyword evidence="1" id="KW-0805">Transcription regulation</keyword>
<evidence type="ECO:0000256" key="1">
    <source>
        <dbReference type="ARBA" id="ARBA00023015"/>
    </source>
</evidence>
<dbReference type="InterPro" id="IPR001647">
    <property type="entry name" value="HTH_TetR"/>
</dbReference>
<dbReference type="InterPro" id="IPR049445">
    <property type="entry name" value="TetR_SbtR-like_C"/>
</dbReference>
<dbReference type="Gene3D" id="1.10.357.10">
    <property type="entry name" value="Tetracycline Repressor, domain 2"/>
    <property type="match status" value="1"/>
</dbReference>
<dbReference type="Pfam" id="PF00440">
    <property type="entry name" value="TetR_N"/>
    <property type="match status" value="1"/>
</dbReference>
<proteinExistence type="predicted"/>
<protein>
    <submittedName>
        <fullName evidence="6">TetR family transcriptional regulator</fullName>
    </submittedName>
</protein>
<dbReference type="Pfam" id="PF21597">
    <property type="entry name" value="TetR_C_43"/>
    <property type="match status" value="1"/>
</dbReference>
<comment type="caution">
    <text evidence="6">The sequence shown here is derived from an EMBL/GenBank/DDBJ whole genome shotgun (WGS) entry which is preliminary data.</text>
</comment>
<feature type="DNA-binding region" description="H-T-H motif" evidence="4">
    <location>
        <begin position="35"/>
        <end position="54"/>
    </location>
</feature>
<dbReference type="InterPro" id="IPR036271">
    <property type="entry name" value="Tet_transcr_reg_TetR-rel_C_sf"/>
</dbReference>
<accession>A0A543FVX9</accession>
<organism evidence="6 7">
    <name type="scientific">Pseudonocardia cypriaca</name>
    <dbReference type="NCBI Taxonomy" id="882449"/>
    <lineage>
        <taxon>Bacteria</taxon>
        <taxon>Bacillati</taxon>
        <taxon>Actinomycetota</taxon>
        <taxon>Actinomycetes</taxon>
        <taxon>Pseudonocardiales</taxon>
        <taxon>Pseudonocardiaceae</taxon>
        <taxon>Pseudonocardia</taxon>
    </lineage>
</organism>
<evidence type="ECO:0000313" key="7">
    <source>
        <dbReference type="Proteomes" id="UP000319818"/>
    </source>
</evidence>
<dbReference type="PANTHER" id="PTHR30055:SF234">
    <property type="entry name" value="HTH-TYPE TRANSCRIPTIONAL REGULATOR BETI"/>
    <property type="match status" value="1"/>
</dbReference>
<dbReference type="PROSITE" id="PS50977">
    <property type="entry name" value="HTH_TETR_2"/>
    <property type="match status" value="1"/>
</dbReference>
<reference evidence="6 7" key="1">
    <citation type="submission" date="2019-06" db="EMBL/GenBank/DDBJ databases">
        <title>Sequencing the genomes of 1000 actinobacteria strains.</title>
        <authorList>
            <person name="Klenk H.-P."/>
        </authorList>
    </citation>
    <scope>NUCLEOTIDE SEQUENCE [LARGE SCALE GENOMIC DNA]</scope>
    <source>
        <strain evidence="6 7">DSM 45511</strain>
    </source>
</reference>
<dbReference type="SUPFAM" id="SSF46689">
    <property type="entry name" value="Homeodomain-like"/>
    <property type="match status" value="1"/>
</dbReference>
<dbReference type="GO" id="GO:0000976">
    <property type="term" value="F:transcription cis-regulatory region binding"/>
    <property type="evidence" value="ECO:0007669"/>
    <property type="project" value="TreeGrafter"/>
</dbReference>
<keyword evidence="3" id="KW-0804">Transcription</keyword>
<keyword evidence="2 4" id="KW-0238">DNA-binding</keyword>
<evidence type="ECO:0000313" key="6">
    <source>
        <dbReference type="EMBL" id="TQM37995.1"/>
    </source>
</evidence>
<name>A0A543FVX9_9PSEU</name>
<dbReference type="InterPro" id="IPR009057">
    <property type="entry name" value="Homeodomain-like_sf"/>
</dbReference>
<dbReference type="InterPro" id="IPR050109">
    <property type="entry name" value="HTH-type_TetR-like_transc_reg"/>
</dbReference>